<protein>
    <recommendedName>
        <fullName evidence="7">Ketoreductase domain-containing protein</fullName>
    </recommendedName>
</protein>
<dbReference type="EMBL" id="JAGTJS010000013">
    <property type="protein sequence ID" value="KAH7249637.1"/>
    <property type="molecule type" value="Genomic_DNA"/>
</dbReference>
<dbReference type="Pfam" id="PF00106">
    <property type="entry name" value="adh_short"/>
    <property type="match status" value="1"/>
</dbReference>
<dbReference type="InterPro" id="IPR002347">
    <property type="entry name" value="SDR_fam"/>
</dbReference>
<keyword evidence="2" id="KW-0521">NADP</keyword>
<dbReference type="Proteomes" id="UP000736672">
    <property type="component" value="Unassembled WGS sequence"/>
</dbReference>
<dbReference type="GO" id="GO:0016491">
    <property type="term" value="F:oxidoreductase activity"/>
    <property type="evidence" value="ECO:0007669"/>
    <property type="project" value="UniProtKB-KW"/>
</dbReference>
<accession>A0A9P9H4E3</accession>
<dbReference type="PROSITE" id="PS00061">
    <property type="entry name" value="ADH_SHORT"/>
    <property type="match status" value="1"/>
</dbReference>
<dbReference type="Gene3D" id="3.40.50.720">
    <property type="entry name" value="NAD(P)-binding Rossmann-like Domain"/>
    <property type="match status" value="1"/>
</dbReference>
<sequence>MSPPRTPEDAFSGGVAVITGGGGGLGAGLAKLTATMGMTVIIADIAYDRAQSVASNIIASGGRAEAFTVDVSEPTDLDKFANDVFSRYGKVRLLINNAGIETLGYISEVSAASWEATLNVNIHGVVHGVRAFLPRMLASGEECWIVNTASLASFGSLPGQTAYATTKHAVQGFTEGLALELQIQEANIHVSSIIPSLLRTDIFDSNPVPDEPKGADRVQPYRAKLARMAQEKGMGVKEASRIILEQIAKGEFWVLTHPEESKVAMTARARFLELQGNPAEFPGTEGNRLQAPTSLAHPPM</sequence>
<dbReference type="CDD" id="cd05233">
    <property type="entry name" value="SDR_c"/>
    <property type="match status" value="1"/>
</dbReference>
<comment type="function">
    <text evidence="4">Putative oxidoreductase.</text>
</comment>
<dbReference type="OrthoDB" id="5840532at2759"/>
<dbReference type="InterPro" id="IPR020904">
    <property type="entry name" value="Sc_DH/Rdtase_CS"/>
</dbReference>
<dbReference type="PANTHER" id="PTHR44196">
    <property type="entry name" value="DEHYDROGENASE/REDUCTASE SDR FAMILY MEMBER 7B"/>
    <property type="match status" value="1"/>
</dbReference>
<dbReference type="AlphaFoldDB" id="A0A9P9H4E3"/>
<gene>
    <name evidence="8" type="ORF">B0J15DRAFT_562161</name>
</gene>
<proteinExistence type="inferred from homology"/>
<dbReference type="InterPro" id="IPR057326">
    <property type="entry name" value="KR_dom"/>
</dbReference>
<dbReference type="SMART" id="SM00822">
    <property type="entry name" value="PKS_KR"/>
    <property type="match status" value="1"/>
</dbReference>
<evidence type="ECO:0000256" key="2">
    <source>
        <dbReference type="ARBA" id="ARBA00022857"/>
    </source>
</evidence>
<dbReference type="GO" id="GO:0016020">
    <property type="term" value="C:membrane"/>
    <property type="evidence" value="ECO:0007669"/>
    <property type="project" value="TreeGrafter"/>
</dbReference>
<evidence type="ECO:0000256" key="6">
    <source>
        <dbReference type="SAM" id="MobiDB-lite"/>
    </source>
</evidence>
<dbReference type="PANTHER" id="PTHR44196:SF1">
    <property type="entry name" value="DEHYDROGENASE_REDUCTASE SDR FAMILY MEMBER 7B"/>
    <property type="match status" value="1"/>
</dbReference>
<evidence type="ECO:0000256" key="4">
    <source>
        <dbReference type="ARBA" id="ARBA00037096"/>
    </source>
</evidence>
<evidence type="ECO:0000256" key="3">
    <source>
        <dbReference type="ARBA" id="ARBA00023002"/>
    </source>
</evidence>
<organism evidence="8 9">
    <name type="scientific">Fusarium solani</name>
    <name type="common">Filamentous fungus</name>
    <dbReference type="NCBI Taxonomy" id="169388"/>
    <lineage>
        <taxon>Eukaryota</taxon>
        <taxon>Fungi</taxon>
        <taxon>Dikarya</taxon>
        <taxon>Ascomycota</taxon>
        <taxon>Pezizomycotina</taxon>
        <taxon>Sordariomycetes</taxon>
        <taxon>Hypocreomycetidae</taxon>
        <taxon>Hypocreales</taxon>
        <taxon>Nectriaceae</taxon>
        <taxon>Fusarium</taxon>
        <taxon>Fusarium solani species complex</taxon>
    </lineage>
</organism>
<dbReference type="PRINTS" id="PR00080">
    <property type="entry name" value="SDRFAMILY"/>
</dbReference>
<keyword evidence="9" id="KW-1185">Reference proteome</keyword>
<evidence type="ECO:0000256" key="5">
    <source>
        <dbReference type="RuleBase" id="RU000363"/>
    </source>
</evidence>
<name>A0A9P9H4E3_FUSSL</name>
<dbReference type="PRINTS" id="PR00081">
    <property type="entry name" value="GDHRDH"/>
</dbReference>
<evidence type="ECO:0000259" key="7">
    <source>
        <dbReference type="SMART" id="SM00822"/>
    </source>
</evidence>
<comment type="similarity">
    <text evidence="1 5">Belongs to the short-chain dehydrogenases/reductases (SDR) family.</text>
</comment>
<evidence type="ECO:0000313" key="8">
    <source>
        <dbReference type="EMBL" id="KAH7249637.1"/>
    </source>
</evidence>
<evidence type="ECO:0000313" key="9">
    <source>
        <dbReference type="Proteomes" id="UP000736672"/>
    </source>
</evidence>
<evidence type="ECO:0000256" key="1">
    <source>
        <dbReference type="ARBA" id="ARBA00006484"/>
    </source>
</evidence>
<feature type="region of interest" description="Disordered" evidence="6">
    <location>
        <begin position="278"/>
        <end position="300"/>
    </location>
</feature>
<keyword evidence="3" id="KW-0560">Oxidoreductase</keyword>
<reference evidence="8" key="1">
    <citation type="journal article" date="2021" name="Nat. Commun.">
        <title>Genetic determinants of endophytism in the Arabidopsis root mycobiome.</title>
        <authorList>
            <person name="Mesny F."/>
            <person name="Miyauchi S."/>
            <person name="Thiergart T."/>
            <person name="Pickel B."/>
            <person name="Atanasova L."/>
            <person name="Karlsson M."/>
            <person name="Huettel B."/>
            <person name="Barry K.W."/>
            <person name="Haridas S."/>
            <person name="Chen C."/>
            <person name="Bauer D."/>
            <person name="Andreopoulos W."/>
            <person name="Pangilinan J."/>
            <person name="LaButti K."/>
            <person name="Riley R."/>
            <person name="Lipzen A."/>
            <person name="Clum A."/>
            <person name="Drula E."/>
            <person name="Henrissat B."/>
            <person name="Kohler A."/>
            <person name="Grigoriev I.V."/>
            <person name="Martin F.M."/>
            <person name="Hacquard S."/>
        </authorList>
    </citation>
    <scope>NUCLEOTIDE SEQUENCE</scope>
    <source>
        <strain evidence="8">FSSC 5 MPI-SDFR-AT-0091</strain>
    </source>
</reference>
<dbReference type="InterPro" id="IPR036291">
    <property type="entry name" value="NAD(P)-bd_dom_sf"/>
</dbReference>
<feature type="domain" description="Ketoreductase" evidence="7">
    <location>
        <begin position="14"/>
        <end position="201"/>
    </location>
</feature>
<comment type="caution">
    <text evidence="8">The sequence shown here is derived from an EMBL/GenBank/DDBJ whole genome shotgun (WGS) entry which is preliminary data.</text>
</comment>
<dbReference type="SUPFAM" id="SSF51735">
    <property type="entry name" value="NAD(P)-binding Rossmann-fold domains"/>
    <property type="match status" value="1"/>
</dbReference>